<reference evidence="2 3" key="1">
    <citation type="journal article" date="2011" name="Science">
        <title>The ecoresponsive genome of Daphnia pulex.</title>
        <authorList>
            <person name="Colbourne J.K."/>
            <person name="Pfrender M.E."/>
            <person name="Gilbert D."/>
            <person name="Thomas W.K."/>
            <person name="Tucker A."/>
            <person name="Oakley T.H."/>
            <person name="Tokishita S."/>
            <person name="Aerts A."/>
            <person name="Arnold G.J."/>
            <person name="Basu M.K."/>
            <person name="Bauer D.J."/>
            <person name="Caceres C.E."/>
            <person name="Carmel L."/>
            <person name="Casola C."/>
            <person name="Choi J.H."/>
            <person name="Detter J.C."/>
            <person name="Dong Q."/>
            <person name="Dusheyko S."/>
            <person name="Eads B.D."/>
            <person name="Frohlich T."/>
            <person name="Geiler-Samerotte K.A."/>
            <person name="Gerlach D."/>
            <person name="Hatcher P."/>
            <person name="Jogdeo S."/>
            <person name="Krijgsveld J."/>
            <person name="Kriventseva E.V."/>
            <person name="Kultz D."/>
            <person name="Laforsch C."/>
            <person name="Lindquist E."/>
            <person name="Lopez J."/>
            <person name="Manak J.R."/>
            <person name="Muller J."/>
            <person name="Pangilinan J."/>
            <person name="Patwardhan R.P."/>
            <person name="Pitluck S."/>
            <person name="Pritham E.J."/>
            <person name="Rechtsteiner A."/>
            <person name="Rho M."/>
            <person name="Rogozin I.B."/>
            <person name="Sakarya O."/>
            <person name="Salamov A."/>
            <person name="Schaack S."/>
            <person name="Shapiro H."/>
            <person name="Shiga Y."/>
            <person name="Skalitzky C."/>
            <person name="Smith Z."/>
            <person name="Souvorov A."/>
            <person name="Sung W."/>
            <person name="Tang Z."/>
            <person name="Tsuchiya D."/>
            <person name="Tu H."/>
            <person name="Vos H."/>
            <person name="Wang M."/>
            <person name="Wolf Y.I."/>
            <person name="Yamagata H."/>
            <person name="Yamada T."/>
            <person name="Ye Y."/>
            <person name="Shaw J.R."/>
            <person name="Andrews J."/>
            <person name="Crease T.J."/>
            <person name="Tang H."/>
            <person name="Lucas S.M."/>
            <person name="Robertson H.M."/>
            <person name="Bork P."/>
            <person name="Koonin E.V."/>
            <person name="Zdobnov E.M."/>
            <person name="Grigoriev I.V."/>
            <person name="Lynch M."/>
            <person name="Boore J.L."/>
        </authorList>
    </citation>
    <scope>NUCLEOTIDE SEQUENCE [LARGE SCALE GENOMIC DNA]</scope>
</reference>
<proteinExistence type="predicted"/>
<dbReference type="EMBL" id="GL732697">
    <property type="protein sequence ID" value="EFX66640.1"/>
    <property type="molecule type" value="Genomic_DNA"/>
</dbReference>
<dbReference type="KEGG" id="dpx:DAPPUDRAFT_116133"/>
<evidence type="ECO:0000313" key="2">
    <source>
        <dbReference type="EMBL" id="EFX66640.1"/>
    </source>
</evidence>
<dbReference type="InParanoid" id="E9HNN8"/>
<accession>E9HNN8</accession>
<keyword evidence="3" id="KW-1185">Reference proteome</keyword>
<feature type="compositionally biased region" description="Basic and acidic residues" evidence="1">
    <location>
        <begin position="499"/>
        <end position="521"/>
    </location>
</feature>
<dbReference type="Proteomes" id="UP000000305">
    <property type="component" value="Unassembled WGS sequence"/>
</dbReference>
<gene>
    <name evidence="2" type="ORF">DAPPUDRAFT_116133</name>
</gene>
<dbReference type="PhylomeDB" id="E9HNN8"/>
<organism evidence="2 3">
    <name type="scientific">Daphnia pulex</name>
    <name type="common">Water flea</name>
    <dbReference type="NCBI Taxonomy" id="6669"/>
    <lineage>
        <taxon>Eukaryota</taxon>
        <taxon>Metazoa</taxon>
        <taxon>Ecdysozoa</taxon>
        <taxon>Arthropoda</taxon>
        <taxon>Crustacea</taxon>
        <taxon>Branchiopoda</taxon>
        <taxon>Diplostraca</taxon>
        <taxon>Cladocera</taxon>
        <taxon>Anomopoda</taxon>
        <taxon>Daphniidae</taxon>
        <taxon>Daphnia</taxon>
    </lineage>
</organism>
<name>E9HNN8_DAPPU</name>
<dbReference type="STRING" id="6669.E9HNN8"/>
<dbReference type="AlphaFoldDB" id="E9HNN8"/>
<evidence type="ECO:0000256" key="1">
    <source>
        <dbReference type="SAM" id="MobiDB-lite"/>
    </source>
</evidence>
<evidence type="ECO:0000313" key="3">
    <source>
        <dbReference type="Proteomes" id="UP000000305"/>
    </source>
</evidence>
<dbReference type="HOGENOM" id="CLU_376952_0_0_1"/>
<protein>
    <submittedName>
        <fullName evidence="2">Uncharacterized protein</fullName>
    </submittedName>
</protein>
<sequence>MLSYTGARPKTKSILHKNVNAFDNILPDTTVPHVPTVNPIPIQFSSNPRTSSTPLHLSLSPLISLSEALAILTSLENADSFFAILNRLGDLLHNPSTQINLPSASFPSAENSSTLNALNNPVTFTPFYKFDIINELDPHNINVDLIEFSLIKNNSHGQVGDKLRNPIDSQQIRPHCQGGTEETAPKLQNINRDEKLLTAIITKGPVTTDIATIREAINNATKNRIPSPSAINNADERVTFVPDDGERVDSPFICICDKCDKRTDRNNQIHQCDRRIFETGENILEGTRKKRICLDSENTGHSLATQTTQTFDNYPELPSLLIDPYLSNKIQFNNHIDRYQKLFNPSTTAEREIPAPLSIDNFASRVHSAADERLGSVQGLPDSRGAQRQLGDESSIPSDVHRRNHERRGFVDNSTEGNNRPVKRRPDSSGSIDRGIFKSKGPNRPTASKPIDICKQEEYCSGKYPENNHRNTANRKMSDNKYGNSFRPNVHRGAAREFSAGDRNGRRNEKRNYDADDDQWRKGKFTHSRRSSDTPPSDSDADSFYVEYQPSEQFDEMQRKPKENILNYAFRLKTIYQRAYPSNKLETPEEKSSQLQFLRKNFLQGLESELQHIIRYKKVSSFQELVAITQKYAKRVQLEQNDKEKKVFVNAVSTNQNDSLLIKAIEKQSDSINAIATSLKFGNKPAEPKTFQTPATVNSNFSQQMEQLTESMINLGGLISSSIQKDISRNQQRGGQ</sequence>
<feature type="region of interest" description="Disordered" evidence="1">
    <location>
        <begin position="373"/>
        <end position="543"/>
    </location>
</feature>
<feature type="compositionally biased region" description="Polar residues" evidence="1">
    <location>
        <begin position="470"/>
        <end position="487"/>
    </location>
</feature>